<dbReference type="OrthoDB" id="5189092at2"/>
<proteinExistence type="predicted"/>
<feature type="compositionally biased region" description="Low complexity" evidence="1">
    <location>
        <begin position="49"/>
        <end position="70"/>
    </location>
</feature>
<protein>
    <recommendedName>
        <fullName evidence="4">DUF4232 domain-containing protein</fullName>
    </recommendedName>
</protein>
<sequence>MLLLVIAVVVAAVWLLVAQPWRGTAAEQPASSPLPSRYSSITTGFPAPSAGATAAPSASPTPTASVAPVAEPTPTPAPTATEAVACTAGDVTVEALADHDTYASDQNPQLSIKLTNKSAKDCTINVGTSAQVFTITSGSDTWWRSTDCQNQPSDMVVLLTAGQSVTSATPLTWDRTRSSVDSCDSPDRSRAPGGGASYHLAVSIGGIPATQTASFMLY</sequence>
<evidence type="ECO:0000256" key="1">
    <source>
        <dbReference type="SAM" id="MobiDB-lite"/>
    </source>
</evidence>
<feature type="region of interest" description="Disordered" evidence="1">
    <location>
        <begin position="175"/>
        <end position="194"/>
    </location>
</feature>
<feature type="region of interest" description="Disordered" evidence="1">
    <location>
        <begin position="49"/>
        <end position="80"/>
    </location>
</feature>
<dbReference type="AlphaFoldDB" id="A0A5J5IYE6"/>
<evidence type="ECO:0000313" key="3">
    <source>
        <dbReference type="Proteomes" id="UP000325827"/>
    </source>
</evidence>
<dbReference type="Proteomes" id="UP000325827">
    <property type="component" value="Unassembled WGS sequence"/>
</dbReference>
<gene>
    <name evidence="2" type="ORF">F6B43_15460</name>
</gene>
<dbReference type="EMBL" id="VYSA01000003">
    <property type="protein sequence ID" value="KAA9106632.1"/>
    <property type="molecule type" value="Genomic_DNA"/>
</dbReference>
<organism evidence="2 3">
    <name type="scientific">Microbacterium rhizomatis</name>
    <dbReference type="NCBI Taxonomy" id="1631477"/>
    <lineage>
        <taxon>Bacteria</taxon>
        <taxon>Bacillati</taxon>
        <taxon>Actinomycetota</taxon>
        <taxon>Actinomycetes</taxon>
        <taxon>Micrococcales</taxon>
        <taxon>Microbacteriaceae</taxon>
        <taxon>Microbacterium</taxon>
    </lineage>
</organism>
<comment type="caution">
    <text evidence="2">The sequence shown here is derived from an EMBL/GenBank/DDBJ whole genome shotgun (WGS) entry which is preliminary data.</text>
</comment>
<reference evidence="3" key="1">
    <citation type="submission" date="2019-09" db="EMBL/GenBank/DDBJ databases">
        <title>Mumia zhuanghuii sp. nov. isolated from the intestinal contents of plateau pika (Ochotona curzoniae) in the Qinghai-Tibet plateau of China.</title>
        <authorList>
            <person name="Tian Z."/>
        </authorList>
    </citation>
    <scope>NUCLEOTIDE SEQUENCE [LARGE SCALE GENOMIC DNA]</scope>
    <source>
        <strain evidence="3">JCM 30598</strain>
    </source>
</reference>
<name>A0A5J5IYE6_9MICO</name>
<accession>A0A5J5IYE6</accession>
<keyword evidence="3" id="KW-1185">Reference proteome</keyword>
<evidence type="ECO:0008006" key="4">
    <source>
        <dbReference type="Google" id="ProtNLM"/>
    </source>
</evidence>
<evidence type="ECO:0000313" key="2">
    <source>
        <dbReference type="EMBL" id="KAA9106632.1"/>
    </source>
</evidence>